<dbReference type="EMBL" id="KB822697">
    <property type="protein sequence ID" value="ETI27801.1"/>
    <property type="molecule type" value="Genomic_DNA"/>
</dbReference>
<protein>
    <submittedName>
        <fullName evidence="1">Uncharacterized protein</fullName>
    </submittedName>
</protein>
<dbReference type="VEuPathDB" id="FungiDB:G647_00250"/>
<dbReference type="Proteomes" id="UP000030678">
    <property type="component" value="Unassembled WGS sequence"/>
</dbReference>
<dbReference type="AlphaFoldDB" id="V9DMB4"/>
<name>V9DMB4_9EURO</name>
<organism evidence="1 2">
    <name type="scientific">Cladophialophora carrionii CBS 160.54</name>
    <dbReference type="NCBI Taxonomy" id="1279043"/>
    <lineage>
        <taxon>Eukaryota</taxon>
        <taxon>Fungi</taxon>
        <taxon>Dikarya</taxon>
        <taxon>Ascomycota</taxon>
        <taxon>Pezizomycotina</taxon>
        <taxon>Eurotiomycetes</taxon>
        <taxon>Chaetothyriomycetidae</taxon>
        <taxon>Chaetothyriales</taxon>
        <taxon>Herpotrichiellaceae</taxon>
        <taxon>Cladophialophora</taxon>
    </lineage>
</organism>
<evidence type="ECO:0000313" key="2">
    <source>
        <dbReference type="Proteomes" id="UP000030678"/>
    </source>
</evidence>
<accession>V9DMB4</accession>
<dbReference type="RefSeq" id="XP_008721875.1">
    <property type="nucleotide sequence ID" value="XM_008723653.1"/>
</dbReference>
<proteinExistence type="predicted"/>
<gene>
    <name evidence="1" type="ORF">G647_00250</name>
</gene>
<evidence type="ECO:0000313" key="1">
    <source>
        <dbReference type="EMBL" id="ETI27801.1"/>
    </source>
</evidence>
<dbReference type="GeneID" id="19978743"/>
<dbReference type="HOGENOM" id="CLU_1315265_0_0_1"/>
<sequence length="209" mass="23301">MEAIPHLLAVIRNLADRSEFVKQLVGRPEALEVSMTKTDIQQSTSKQPTVFYAVAAETCSTKPILRHSKGLEYRLVGKDAAEYDFRDFRWAKLERLRRGARSSTNIARDEALLEYSVDTETAPPSAAASPRLDAMDVRNALPRLPATQTLQSSAPSDALNLPEIQGIQGPGMAPSPQPWWGLAEPENVDQVFSLDWSWFLDESGQTWDF</sequence>
<reference evidence="1 2" key="1">
    <citation type="submission" date="2013-03" db="EMBL/GenBank/DDBJ databases">
        <title>The Genome Sequence of Cladophialophora carrionii CBS 160.54.</title>
        <authorList>
            <consortium name="The Broad Institute Genomics Platform"/>
            <person name="Cuomo C."/>
            <person name="de Hoog S."/>
            <person name="Gorbushina A."/>
            <person name="Walker B."/>
            <person name="Young S.K."/>
            <person name="Zeng Q."/>
            <person name="Gargeya S."/>
            <person name="Fitzgerald M."/>
            <person name="Haas B."/>
            <person name="Abouelleil A."/>
            <person name="Allen A.W."/>
            <person name="Alvarado L."/>
            <person name="Arachchi H.M."/>
            <person name="Berlin A.M."/>
            <person name="Chapman S.B."/>
            <person name="Gainer-Dewar J."/>
            <person name="Goldberg J."/>
            <person name="Griggs A."/>
            <person name="Gujja S."/>
            <person name="Hansen M."/>
            <person name="Howarth C."/>
            <person name="Imamovic A."/>
            <person name="Ireland A."/>
            <person name="Larimer J."/>
            <person name="McCowan C."/>
            <person name="Murphy C."/>
            <person name="Pearson M."/>
            <person name="Poon T.W."/>
            <person name="Priest M."/>
            <person name="Roberts A."/>
            <person name="Saif S."/>
            <person name="Shea T."/>
            <person name="Sisk P."/>
            <person name="Sykes S."/>
            <person name="Wortman J."/>
            <person name="Nusbaum C."/>
            <person name="Birren B."/>
        </authorList>
    </citation>
    <scope>NUCLEOTIDE SEQUENCE [LARGE SCALE GENOMIC DNA]</scope>
    <source>
        <strain evidence="1 2">CBS 160.54</strain>
    </source>
</reference>